<feature type="signal peptide" evidence="4">
    <location>
        <begin position="1"/>
        <end position="21"/>
    </location>
</feature>
<reference evidence="6 7" key="1">
    <citation type="submission" date="2015-09" db="EMBL/GenBank/DDBJ databases">
        <authorList>
            <consortium name="Pathogen Informatics"/>
        </authorList>
    </citation>
    <scope>NUCLEOTIDE SEQUENCE [LARGE SCALE GENOMIC DNA]</scope>
    <source>
        <strain evidence="6 7">2789STDY5608840</strain>
    </source>
</reference>
<feature type="chain" id="PRO_5008017830" evidence="4">
    <location>
        <begin position="22"/>
        <end position="935"/>
    </location>
</feature>
<dbReference type="NCBIfam" id="TIGR04057">
    <property type="entry name" value="SusC_RagA_signa"/>
    <property type="match status" value="1"/>
</dbReference>
<evidence type="ECO:0000259" key="5">
    <source>
        <dbReference type="Pfam" id="PF07715"/>
    </source>
</evidence>
<protein>
    <submittedName>
        <fullName evidence="6">Outer membrane receptor proteins, mostly Fe transport</fullName>
    </submittedName>
</protein>
<dbReference type="PROSITE" id="PS00018">
    <property type="entry name" value="EF_HAND_1"/>
    <property type="match status" value="1"/>
</dbReference>
<dbReference type="InterPro" id="IPR036942">
    <property type="entry name" value="Beta-barrel_TonB_sf"/>
</dbReference>
<dbReference type="InterPro" id="IPR018247">
    <property type="entry name" value="EF_Hand_1_Ca_BS"/>
</dbReference>
<keyword evidence="3" id="KW-0998">Cell outer membrane</keyword>
<sequence>MKFLKKILLVGLLPGYLICQAQNVQNKEDVPLDLGYRVLPMGDYNGSAYTISGKQLRNLPVTNLSAVLAGLVPGYFARQVQGGGLVNEQNSFWIRGQRSNSPDVLVLVDGQERDFAVLSSHEVESITVLKDAAATALYGMRAGSGAILVTTRKGAKGKPQVELTAQIIAQQPLKELKSLNAADYARQHNIARHNDNLDPLYSNYDIMNYAKNDPNSILYPNVDWADKYLKDIRWSQRYNLNIQGGTEKSTYFVNAMYTRNNGYFNTDDSHDYNTNHSAERFNIRSNIDFAVTRTTQLDVNLYGWYQSQNGPGSGAENIYKNLVTLPQGIFPEWYNDQGYTDQYGNVINAEDGKIVAGNAFRENPWAMLNRSGYFQDKQLYGSFRTKLSQDLSFITEGLKASVALSMDSRTISSIRRTITFAYYEKDATNENVLRRTREDDSMINKVDNTSSFRRTGIVAQLDYNRTFGKHGVSALAFYEQYESNDEMVLPTRFQSVNGWFGYNYDKKYGIDVIGAYQGSHKFGPEHKFGFFPTISAGWTVSNESFWKDAKKIVPYLKLKASYGQVGNSSGVDAFYYRGRMWPQNEVYITGVNMGTKLGGYIQDILPNPGLTWEKARILNIGIDTRLFSDRLSVTAEFFKDNRHDMYVVNNKISSLVGNVKEFKQNIGKINSHGVDLSAMWNSNIADWSYFIGGTFSYSTNELIANGEVDQPYEWLKNQGRPLGENRGYIAKGFFNSWEEIAASPVQTFSDVQPGDVRYEDINKDGQIDVNDMVPIGYGDIPRIMYGINLGVGYKGFSITALFQGAAKVSRQYSDIVMNPFTDNGTIFEHQLDYWTPEHQNATFPRLTTLDNANLNNRQISTLNVKDADFLRLKTLEVAYDFPTKMIQKIHLKGLRLFLSGTNLITWTKYKWVDPEAPSLAAPLTRNMSIGCSLKF</sequence>
<gene>
    <name evidence="6" type="ORF">ERS852397_01040</name>
</gene>
<evidence type="ECO:0000256" key="4">
    <source>
        <dbReference type="SAM" id="SignalP"/>
    </source>
</evidence>
<keyword evidence="4" id="KW-0732">Signal</keyword>
<evidence type="ECO:0000313" key="7">
    <source>
        <dbReference type="Proteomes" id="UP000095517"/>
    </source>
</evidence>
<evidence type="ECO:0000256" key="3">
    <source>
        <dbReference type="ARBA" id="ARBA00023237"/>
    </source>
</evidence>
<dbReference type="EMBL" id="CYZH01000004">
    <property type="protein sequence ID" value="CUN90652.1"/>
    <property type="molecule type" value="Genomic_DNA"/>
</dbReference>
<dbReference type="AlphaFoldDB" id="A0A174APX8"/>
<accession>A0A174APX8</accession>
<evidence type="ECO:0000256" key="2">
    <source>
        <dbReference type="ARBA" id="ARBA00023136"/>
    </source>
</evidence>
<dbReference type="InterPro" id="IPR023996">
    <property type="entry name" value="TonB-dep_OMP_SusC/RagA"/>
</dbReference>
<keyword evidence="6" id="KW-0675">Receptor</keyword>
<evidence type="ECO:0000313" key="6">
    <source>
        <dbReference type="EMBL" id="CUN90652.1"/>
    </source>
</evidence>
<dbReference type="Proteomes" id="UP000095517">
    <property type="component" value="Unassembled WGS sequence"/>
</dbReference>
<dbReference type="InterPro" id="IPR023997">
    <property type="entry name" value="TonB-dep_OMP_SusC/RagA_CS"/>
</dbReference>
<dbReference type="RefSeq" id="WP_055278605.1">
    <property type="nucleotide sequence ID" value="NZ_CABIXA010000004.1"/>
</dbReference>
<dbReference type="InterPro" id="IPR037066">
    <property type="entry name" value="Plug_dom_sf"/>
</dbReference>
<dbReference type="Pfam" id="PF07715">
    <property type="entry name" value="Plug"/>
    <property type="match status" value="1"/>
</dbReference>
<dbReference type="NCBIfam" id="TIGR04056">
    <property type="entry name" value="OMP_RagA_SusC"/>
    <property type="match status" value="1"/>
</dbReference>
<dbReference type="Gene3D" id="2.170.130.10">
    <property type="entry name" value="TonB-dependent receptor, plug domain"/>
    <property type="match status" value="1"/>
</dbReference>
<feature type="domain" description="TonB-dependent receptor plug" evidence="5">
    <location>
        <begin position="44"/>
        <end position="146"/>
    </location>
</feature>
<dbReference type="SUPFAM" id="SSF56935">
    <property type="entry name" value="Porins"/>
    <property type="match status" value="1"/>
</dbReference>
<proteinExistence type="predicted"/>
<name>A0A174APX8_9BACE</name>
<dbReference type="InterPro" id="IPR012910">
    <property type="entry name" value="Plug_dom"/>
</dbReference>
<dbReference type="STRING" id="338188.ERS852397_01040"/>
<dbReference type="Gene3D" id="2.40.170.20">
    <property type="entry name" value="TonB-dependent receptor, beta-barrel domain"/>
    <property type="match status" value="1"/>
</dbReference>
<evidence type="ECO:0000256" key="1">
    <source>
        <dbReference type="ARBA" id="ARBA00004442"/>
    </source>
</evidence>
<dbReference type="GO" id="GO:0009279">
    <property type="term" value="C:cell outer membrane"/>
    <property type="evidence" value="ECO:0007669"/>
    <property type="project" value="UniProtKB-SubCell"/>
</dbReference>
<keyword evidence="2" id="KW-0472">Membrane</keyword>
<organism evidence="6 7">
    <name type="scientific">Bacteroides finegoldii</name>
    <dbReference type="NCBI Taxonomy" id="338188"/>
    <lineage>
        <taxon>Bacteria</taxon>
        <taxon>Pseudomonadati</taxon>
        <taxon>Bacteroidota</taxon>
        <taxon>Bacteroidia</taxon>
        <taxon>Bacteroidales</taxon>
        <taxon>Bacteroidaceae</taxon>
        <taxon>Bacteroides</taxon>
    </lineage>
</organism>
<comment type="subcellular location">
    <subcellularLocation>
        <location evidence="1">Cell outer membrane</location>
    </subcellularLocation>
</comment>